<dbReference type="EMBL" id="HBUE01305130">
    <property type="protein sequence ID" value="CAG6580579.1"/>
    <property type="molecule type" value="Transcribed_RNA"/>
</dbReference>
<dbReference type="EMBL" id="HBUE01305133">
    <property type="protein sequence ID" value="CAG6580582.1"/>
    <property type="molecule type" value="Transcribed_RNA"/>
</dbReference>
<name>A0A8D8JXT4_CULPI</name>
<dbReference type="EMBL" id="HBUE01199035">
    <property type="protein sequence ID" value="CAG6528826.1"/>
    <property type="molecule type" value="Transcribed_RNA"/>
</dbReference>
<protein>
    <submittedName>
        <fullName evidence="1">(northern house mosquito) hypothetical protein</fullName>
    </submittedName>
</protein>
<sequence>MYQVLGTSVGNCCFMIVTISINICIEIDPLPISKKYCVITFAKSILSSWSNFLSLRDQNFFPSSELWQMVSRFARIDTGAFELESAIFRLDEEDACSLSNASTIFLRSANMGASTINSTKLSLRY</sequence>
<accession>A0A8D8JXT4</accession>
<evidence type="ECO:0000313" key="1">
    <source>
        <dbReference type="EMBL" id="CAG6580579.1"/>
    </source>
</evidence>
<dbReference type="EMBL" id="HBUE01199032">
    <property type="protein sequence ID" value="CAG6528823.1"/>
    <property type="molecule type" value="Transcribed_RNA"/>
</dbReference>
<dbReference type="EMBL" id="HBUE01066549">
    <property type="protein sequence ID" value="CAG6470896.1"/>
    <property type="molecule type" value="Transcribed_RNA"/>
</dbReference>
<organism evidence="1">
    <name type="scientific">Culex pipiens</name>
    <name type="common">House mosquito</name>
    <dbReference type="NCBI Taxonomy" id="7175"/>
    <lineage>
        <taxon>Eukaryota</taxon>
        <taxon>Metazoa</taxon>
        <taxon>Ecdysozoa</taxon>
        <taxon>Arthropoda</taxon>
        <taxon>Hexapoda</taxon>
        <taxon>Insecta</taxon>
        <taxon>Pterygota</taxon>
        <taxon>Neoptera</taxon>
        <taxon>Endopterygota</taxon>
        <taxon>Diptera</taxon>
        <taxon>Nematocera</taxon>
        <taxon>Culicoidea</taxon>
        <taxon>Culicidae</taxon>
        <taxon>Culicinae</taxon>
        <taxon>Culicini</taxon>
        <taxon>Culex</taxon>
        <taxon>Culex</taxon>
    </lineage>
</organism>
<reference evidence="1" key="1">
    <citation type="submission" date="2021-05" db="EMBL/GenBank/DDBJ databases">
        <authorList>
            <person name="Alioto T."/>
            <person name="Alioto T."/>
            <person name="Gomez Garrido J."/>
        </authorList>
    </citation>
    <scope>NUCLEOTIDE SEQUENCE</scope>
</reference>
<dbReference type="AlphaFoldDB" id="A0A8D8JXT4"/>
<proteinExistence type="predicted"/>